<dbReference type="GO" id="GO:0046872">
    <property type="term" value="F:metal ion binding"/>
    <property type="evidence" value="ECO:0007669"/>
    <property type="project" value="InterPro"/>
</dbReference>
<accession>A0A101HHK5</accession>
<name>A0A101HHK5_9BACT</name>
<dbReference type="InterPro" id="IPR038390">
    <property type="entry name" value="Metal_Tscrpt_repr_sf"/>
</dbReference>
<dbReference type="AlphaFoldDB" id="A0A101HHK5"/>
<evidence type="ECO:0000313" key="2">
    <source>
        <dbReference type="Proteomes" id="UP000053904"/>
    </source>
</evidence>
<dbReference type="CDD" id="cd10148">
    <property type="entry name" value="CsoR-like_DUF156"/>
    <property type="match status" value="1"/>
</dbReference>
<reference evidence="2" key="1">
    <citation type="journal article" date="2015" name="MBio">
        <title>Genome-Resolved Metagenomic Analysis Reveals Roles for Candidate Phyla and Other Microbial Community Members in Biogeochemical Transformations in Oil Reservoirs.</title>
        <authorList>
            <person name="Hu P."/>
            <person name="Tom L."/>
            <person name="Singh A."/>
            <person name="Thomas B.C."/>
            <person name="Baker B.J."/>
            <person name="Piceno Y.M."/>
            <person name="Andersen G.L."/>
            <person name="Banfield J.F."/>
        </authorList>
    </citation>
    <scope>NUCLEOTIDE SEQUENCE [LARGE SCALE GENOMIC DNA]</scope>
</reference>
<dbReference type="GO" id="GO:0045892">
    <property type="term" value="P:negative regulation of DNA-templated transcription"/>
    <property type="evidence" value="ECO:0007669"/>
    <property type="project" value="UniProtKB-ARBA"/>
</dbReference>
<comment type="caution">
    <text evidence="1">The sequence shown here is derived from an EMBL/GenBank/DDBJ whole genome shotgun (WGS) entry which is preliminary data.</text>
</comment>
<dbReference type="PANTHER" id="PTHR33677">
    <property type="entry name" value="TRANSCRIPTIONAL REPRESSOR FRMR-RELATED"/>
    <property type="match status" value="1"/>
</dbReference>
<dbReference type="Pfam" id="PF02583">
    <property type="entry name" value="Trns_repr_metal"/>
    <property type="match status" value="1"/>
</dbReference>
<organism evidence="1 2">
    <name type="scientific">candidate division WS6 bacterium 34_10</name>
    <dbReference type="NCBI Taxonomy" id="1641389"/>
    <lineage>
        <taxon>Bacteria</taxon>
        <taxon>Candidatus Dojkabacteria</taxon>
    </lineage>
</organism>
<dbReference type="Proteomes" id="UP000053904">
    <property type="component" value="Unassembled WGS sequence"/>
</dbReference>
<dbReference type="EMBL" id="LGGO01000073">
    <property type="protein sequence ID" value="KUK77033.1"/>
    <property type="molecule type" value="Genomic_DNA"/>
</dbReference>
<dbReference type="Gene3D" id="1.20.58.1000">
    <property type="entry name" value="Metal-sensitive repressor, helix protomer"/>
    <property type="match status" value="1"/>
</dbReference>
<dbReference type="InterPro" id="IPR003735">
    <property type="entry name" value="Metal_Tscrpt_repr"/>
</dbReference>
<protein>
    <submittedName>
        <fullName evidence="1">Uncharacterized protein</fullName>
    </submittedName>
</protein>
<dbReference type="GO" id="GO:0003677">
    <property type="term" value="F:DNA binding"/>
    <property type="evidence" value="ECO:0007669"/>
    <property type="project" value="InterPro"/>
</dbReference>
<gene>
    <name evidence="1" type="ORF">XD93_0573</name>
</gene>
<sequence length="78" mass="9035">MYSNKELQNRIARIKGQIEGVERMIDEKRDSLDIVQQIVAINSALKKVGIEILKEETSDCVTDQQKFEVLLKNLFKLK</sequence>
<evidence type="ECO:0000313" key="1">
    <source>
        <dbReference type="EMBL" id="KUK77033.1"/>
    </source>
</evidence>
<proteinExistence type="predicted"/>